<dbReference type="SUPFAM" id="SSF47413">
    <property type="entry name" value="lambda repressor-like DNA-binding domains"/>
    <property type="match status" value="1"/>
</dbReference>
<evidence type="ECO:0000313" key="3">
    <source>
        <dbReference type="EMBL" id="MEZ0493811.1"/>
    </source>
</evidence>
<dbReference type="SMART" id="SM00530">
    <property type="entry name" value="HTH_XRE"/>
    <property type="match status" value="1"/>
</dbReference>
<dbReference type="Proteomes" id="UP001566476">
    <property type="component" value="Unassembled WGS sequence"/>
</dbReference>
<dbReference type="SUPFAM" id="SSF51182">
    <property type="entry name" value="RmlC-like cupins"/>
    <property type="match status" value="1"/>
</dbReference>
<sequence>MNDGDAGGAGGFGARLARELRSARLDRRLSTAALAEASGVSRGAVLKVESGASQPSAALLGRLCGPLGLTLSELFARVEEPGRQDERVVRGAEAPVWTDPASGYRRRSLSPAGAHLELTEIELPAGAAVTYPAAAYARVHQQVWVLAGTLSLTEGTVEHVLAAGDCLTLGPAADCTFRAPAAEPGAEPGARTRYLVVTAPR</sequence>
<dbReference type="InterPro" id="IPR001387">
    <property type="entry name" value="Cro/C1-type_HTH"/>
</dbReference>
<dbReference type="RefSeq" id="WP_370720055.1">
    <property type="nucleotide sequence ID" value="NZ_JBGGTQ010000008.1"/>
</dbReference>
<keyword evidence="4" id="KW-1185">Reference proteome</keyword>
<gene>
    <name evidence="3" type="ORF">AB2L28_16350</name>
</gene>
<dbReference type="PANTHER" id="PTHR46797">
    <property type="entry name" value="HTH-TYPE TRANSCRIPTIONAL REGULATOR"/>
    <property type="match status" value="1"/>
</dbReference>
<dbReference type="Pfam" id="PF13560">
    <property type="entry name" value="HTH_31"/>
    <property type="match status" value="1"/>
</dbReference>
<feature type="domain" description="HTH cro/C1-type" evidence="2">
    <location>
        <begin position="20"/>
        <end position="74"/>
    </location>
</feature>
<evidence type="ECO:0000256" key="1">
    <source>
        <dbReference type="ARBA" id="ARBA00023125"/>
    </source>
</evidence>
<proteinExistence type="predicted"/>
<dbReference type="InterPro" id="IPR014710">
    <property type="entry name" value="RmlC-like_jellyroll"/>
</dbReference>
<accession>A0ABV4I959</accession>
<comment type="caution">
    <text evidence="3">The sequence shown here is derived from an EMBL/GenBank/DDBJ whole genome shotgun (WGS) entry which is preliminary data.</text>
</comment>
<reference evidence="3 4" key="1">
    <citation type="submission" date="2024-07" db="EMBL/GenBank/DDBJ databases">
        <authorList>
            <person name="Thanompreechachai J."/>
            <person name="Duangmal K."/>
        </authorList>
    </citation>
    <scope>NUCLEOTIDE SEQUENCE [LARGE SCALE GENOMIC DNA]</scope>
    <source>
        <strain evidence="3 4">TBRC 1896</strain>
    </source>
</reference>
<dbReference type="InterPro" id="IPR010982">
    <property type="entry name" value="Lambda_DNA-bd_dom_sf"/>
</dbReference>
<name>A0ABV4I959_9ACTN</name>
<dbReference type="InterPro" id="IPR050807">
    <property type="entry name" value="TransReg_Diox_bact_type"/>
</dbReference>
<keyword evidence="1" id="KW-0238">DNA-binding</keyword>
<dbReference type="InterPro" id="IPR011051">
    <property type="entry name" value="RmlC_Cupin_sf"/>
</dbReference>
<dbReference type="PANTHER" id="PTHR46797:SF10">
    <property type="entry name" value="BLR1115 PROTEIN"/>
    <property type="match status" value="1"/>
</dbReference>
<dbReference type="CDD" id="cd02209">
    <property type="entry name" value="cupin_XRE_C"/>
    <property type="match status" value="1"/>
</dbReference>
<evidence type="ECO:0000313" key="4">
    <source>
        <dbReference type="Proteomes" id="UP001566476"/>
    </source>
</evidence>
<dbReference type="Gene3D" id="1.10.260.40">
    <property type="entry name" value="lambda repressor-like DNA-binding domains"/>
    <property type="match status" value="1"/>
</dbReference>
<dbReference type="PROSITE" id="PS50943">
    <property type="entry name" value="HTH_CROC1"/>
    <property type="match status" value="1"/>
</dbReference>
<protein>
    <submittedName>
        <fullName evidence="3">Helix-turn-helix domain-containing protein</fullName>
    </submittedName>
</protein>
<dbReference type="EMBL" id="JBGGTQ010000008">
    <property type="protein sequence ID" value="MEZ0493811.1"/>
    <property type="molecule type" value="Genomic_DNA"/>
</dbReference>
<evidence type="ECO:0000259" key="2">
    <source>
        <dbReference type="PROSITE" id="PS50943"/>
    </source>
</evidence>
<dbReference type="CDD" id="cd00093">
    <property type="entry name" value="HTH_XRE"/>
    <property type="match status" value="1"/>
</dbReference>
<organism evidence="3 4">
    <name type="scientific">Kineococcus mangrovi</name>
    <dbReference type="NCBI Taxonomy" id="1660183"/>
    <lineage>
        <taxon>Bacteria</taxon>
        <taxon>Bacillati</taxon>
        <taxon>Actinomycetota</taxon>
        <taxon>Actinomycetes</taxon>
        <taxon>Kineosporiales</taxon>
        <taxon>Kineosporiaceae</taxon>
        <taxon>Kineococcus</taxon>
    </lineage>
</organism>
<dbReference type="Gene3D" id="2.60.120.10">
    <property type="entry name" value="Jelly Rolls"/>
    <property type="match status" value="1"/>
</dbReference>